<feature type="chain" id="PRO_5046867625" description="DUF4168 domain-containing protein" evidence="2">
    <location>
        <begin position="25"/>
        <end position="143"/>
    </location>
</feature>
<sequence length="143" mass="15594">MRKLLLLLATVAATAGLGFAQAPAAQKMPTRAGLPETPAQTAKRATQYLTKELGLSATQQARLEPIMRDQNQALLAMRSKAQTGRLRPGMGPDLKATLAKYDTQIKGVLTPGQYTKYTRMQDAERNKVMKHLAEQGMAMPTAR</sequence>
<comment type="caution">
    <text evidence="3">The sequence shown here is derived from an EMBL/GenBank/DDBJ whole genome shotgun (WGS) entry which is preliminary data.</text>
</comment>
<keyword evidence="2" id="KW-0732">Signal</keyword>
<reference evidence="3 4" key="1">
    <citation type="journal article" date="2018" name="Arch. Microbiol.">
        <title>Hymenobacter segetis sp. nov., isolated from soil.</title>
        <authorList>
            <person name="Ten L.N."/>
            <person name="Lim S.J."/>
            <person name="Kim B.O."/>
            <person name="Kang I.K."/>
            <person name="Jung H.Y."/>
        </authorList>
    </citation>
    <scope>NUCLEOTIDE SEQUENCE [LARGE SCALE GENOMIC DNA]</scope>
    <source>
        <strain evidence="3 4">S7-3-11</strain>
    </source>
</reference>
<evidence type="ECO:0000313" key="3">
    <source>
        <dbReference type="EMBL" id="MEL5995136.1"/>
    </source>
</evidence>
<dbReference type="Proteomes" id="UP001479606">
    <property type="component" value="Unassembled WGS sequence"/>
</dbReference>
<evidence type="ECO:0008006" key="5">
    <source>
        <dbReference type="Google" id="ProtNLM"/>
    </source>
</evidence>
<proteinExistence type="predicted"/>
<evidence type="ECO:0000313" key="4">
    <source>
        <dbReference type="Proteomes" id="UP001479606"/>
    </source>
</evidence>
<evidence type="ECO:0000256" key="2">
    <source>
        <dbReference type="SAM" id="SignalP"/>
    </source>
</evidence>
<feature type="region of interest" description="Disordered" evidence="1">
    <location>
        <begin position="24"/>
        <end position="44"/>
    </location>
</feature>
<gene>
    <name evidence="3" type="ORF">AAFH49_13035</name>
</gene>
<accession>A0ABU9LYJ6</accession>
<dbReference type="EMBL" id="JBCEVZ010000030">
    <property type="protein sequence ID" value="MEL5995136.1"/>
    <property type="molecule type" value="Genomic_DNA"/>
</dbReference>
<dbReference type="RefSeq" id="WP_342298734.1">
    <property type="nucleotide sequence ID" value="NZ_JBCEVZ010000030.1"/>
</dbReference>
<evidence type="ECO:0000256" key="1">
    <source>
        <dbReference type="SAM" id="MobiDB-lite"/>
    </source>
</evidence>
<name>A0ABU9LYJ6_9BACT</name>
<keyword evidence="4" id="KW-1185">Reference proteome</keyword>
<feature type="signal peptide" evidence="2">
    <location>
        <begin position="1"/>
        <end position="24"/>
    </location>
</feature>
<organism evidence="3 4">
    <name type="scientific">Hymenobacter segetis</name>
    <dbReference type="NCBI Taxonomy" id="2025509"/>
    <lineage>
        <taxon>Bacteria</taxon>
        <taxon>Pseudomonadati</taxon>
        <taxon>Bacteroidota</taxon>
        <taxon>Cytophagia</taxon>
        <taxon>Cytophagales</taxon>
        <taxon>Hymenobacteraceae</taxon>
        <taxon>Hymenobacter</taxon>
    </lineage>
</organism>
<protein>
    <recommendedName>
        <fullName evidence="5">DUF4168 domain-containing protein</fullName>
    </recommendedName>
</protein>